<dbReference type="Proteomes" id="UP000085678">
    <property type="component" value="Unplaced"/>
</dbReference>
<proteinExistence type="predicted"/>
<keyword evidence="1" id="KW-0812">Transmembrane</keyword>
<dbReference type="OMA" id="WAWLFYL"/>
<dbReference type="AlphaFoldDB" id="A0A1S3HY92"/>
<evidence type="ECO:0000313" key="2">
    <source>
        <dbReference type="Proteomes" id="UP000085678"/>
    </source>
</evidence>
<dbReference type="KEGG" id="lak:106159295"/>
<accession>A0A1S3HY92</accession>
<feature type="transmembrane region" description="Helical" evidence="1">
    <location>
        <begin position="154"/>
        <end position="174"/>
    </location>
</feature>
<feature type="transmembrane region" description="Helical" evidence="1">
    <location>
        <begin position="180"/>
        <end position="198"/>
    </location>
</feature>
<feature type="transmembrane region" description="Helical" evidence="1">
    <location>
        <begin position="73"/>
        <end position="94"/>
    </location>
</feature>
<evidence type="ECO:0000256" key="1">
    <source>
        <dbReference type="SAM" id="Phobius"/>
    </source>
</evidence>
<dbReference type="GeneID" id="106159295"/>
<feature type="transmembrane region" description="Helical" evidence="1">
    <location>
        <begin position="36"/>
        <end position="53"/>
    </location>
</feature>
<keyword evidence="1" id="KW-0472">Membrane</keyword>
<name>A0A1S3HY92_LINAN</name>
<keyword evidence="2" id="KW-1185">Reference proteome</keyword>
<evidence type="ECO:0000313" key="3">
    <source>
        <dbReference type="RefSeq" id="XP_013390978.1"/>
    </source>
</evidence>
<reference evidence="3" key="1">
    <citation type="submission" date="2025-08" db="UniProtKB">
        <authorList>
            <consortium name="RefSeq"/>
        </authorList>
    </citation>
    <scope>IDENTIFICATION</scope>
    <source>
        <tissue evidence="3">Gonads</tissue>
    </source>
</reference>
<protein>
    <submittedName>
        <fullName evidence="3">Uncharacterized protein LOC106159295</fullName>
    </submittedName>
</protein>
<sequence>MSLIKALPFMTYSVLHGSLAYKQQIIIFSGQNYSPAIAIPFLMVACGGLLDNVRLAMGALRGPGGASLQLADLCFFLHYVIVPLTFTSLAYIAVGMLQGYDWLMTGSYLLTAAFVVHGLVTYHGKVAGNYALSLEGGIAKWTLDRSKVKVTFDMILPVMLIGLFGVIVGAIGWWQRGWAWLFYLQLAGFLGQAMVPSLKTGGMYLSNFLEVVFLASMMATQI</sequence>
<gene>
    <name evidence="3" type="primary">LOC106159295</name>
</gene>
<dbReference type="RefSeq" id="XP_013390978.1">
    <property type="nucleotide sequence ID" value="XM_013535524.2"/>
</dbReference>
<feature type="transmembrane region" description="Helical" evidence="1">
    <location>
        <begin position="100"/>
        <end position="120"/>
    </location>
</feature>
<organism evidence="2 3">
    <name type="scientific">Lingula anatina</name>
    <name type="common">Brachiopod</name>
    <name type="synonym">Lingula unguis</name>
    <dbReference type="NCBI Taxonomy" id="7574"/>
    <lineage>
        <taxon>Eukaryota</taxon>
        <taxon>Metazoa</taxon>
        <taxon>Spiralia</taxon>
        <taxon>Lophotrochozoa</taxon>
        <taxon>Brachiopoda</taxon>
        <taxon>Linguliformea</taxon>
        <taxon>Lingulata</taxon>
        <taxon>Lingulida</taxon>
        <taxon>Linguloidea</taxon>
        <taxon>Lingulidae</taxon>
        <taxon>Lingula</taxon>
    </lineage>
</organism>
<dbReference type="InParanoid" id="A0A1S3HY92"/>
<keyword evidence="1" id="KW-1133">Transmembrane helix</keyword>